<dbReference type="PANTHER" id="PTHR43196:SF2">
    <property type="entry name" value="PHOSPHOADENOSINE PHOSPHOSULFATE REDUCTASE"/>
    <property type="match status" value="1"/>
</dbReference>
<evidence type="ECO:0000313" key="1">
    <source>
        <dbReference type="EMBL" id="MFD2216492.1"/>
    </source>
</evidence>
<dbReference type="InterPro" id="IPR014729">
    <property type="entry name" value="Rossmann-like_a/b/a_fold"/>
</dbReference>
<dbReference type="SUPFAM" id="SSF52402">
    <property type="entry name" value="Adenine nucleotide alpha hydrolases-like"/>
    <property type="match status" value="1"/>
</dbReference>
<name>A0ABW5C2W1_9BACI</name>
<dbReference type="Proteomes" id="UP001597318">
    <property type="component" value="Unassembled WGS sequence"/>
</dbReference>
<dbReference type="InterPro" id="IPR050128">
    <property type="entry name" value="Sulfate_adenylyltrnsfr_sub2"/>
</dbReference>
<dbReference type="PANTHER" id="PTHR43196">
    <property type="entry name" value="SULFATE ADENYLYLTRANSFERASE SUBUNIT 2"/>
    <property type="match status" value="1"/>
</dbReference>
<dbReference type="EMBL" id="JBHUIK010000007">
    <property type="protein sequence ID" value="MFD2216492.1"/>
    <property type="molecule type" value="Genomic_DNA"/>
</dbReference>
<evidence type="ECO:0000313" key="2">
    <source>
        <dbReference type="Proteomes" id="UP001597318"/>
    </source>
</evidence>
<sequence>MFSSGTIRMNDIFEEIKEHMKKVYLMEDVPLALAYSGGKDSTLLLLLLWEMLLSLPVYQRKKKVHLITSDTGVETPDMTEYLHNAIDSIQRSADEQRIPVETTIVKPSLKQSFWFKVLGRGTLISTPNTRHRWCTASLKIYPSQYKLKELLSQAPIRIGDQAKHQLILMLGTRNEESARRRASIAKWELSEESYFSGHSDFDEILCYGPLKFISSDFLWYKLMDYTVFPFGVKLSDLTLQYGESIMECGMKTSSDQGNACGAAGSRAGCWTCGMLSGNDPMLVRHIEEGKTKYQYLLEWKNLMLRMRNDIRFREVLPRQLFKKKLKVLKLERESSNYLSFFEEGDLSHRHRYESFKRVSYEEYLPGAMTVMGRRILLEYLLFIQEETGYSLIQEDEIDAILNCWVEVDGISVKRDELNPREFDYDGELIFLPNKTINQKLTKNPHPVFYITVELNMSEDKLFEFLKERQQATGKSYFFFPSSLDFKKRQAVWNRASFVVCNRGIENDLQAAEEVYKWLGWSYGSFTDRTHKAAINHLMLSAIGEALGKQEQSYGFISGEALPEHQEGVFSLVNLE</sequence>
<dbReference type="Gene3D" id="3.40.50.620">
    <property type="entry name" value="HUPs"/>
    <property type="match status" value="1"/>
</dbReference>
<organism evidence="1 2">
    <name type="scientific">Metabacillus endolithicus</name>
    <dbReference type="NCBI Taxonomy" id="1535204"/>
    <lineage>
        <taxon>Bacteria</taxon>
        <taxon>Bacillati</taxon>
        <taxon>Bacillota</taxon>
        <taxon>Bacilli</taxon>
        <taxon>Bacillales</taxon>
        <taxon>Bacillaceae</taxon>
        <taxon>Metabacillus</taxon>
    </lineage>
</organism>
<reference evidence="2" key="1">
    <citation type="journal article" date="2019" name="Int. J. Syst. Evol. Microbiol.">
        <title>The Global Catalogue of Microorganisms (GCM) 10K type strain sequencing project: providing services to taxonomists for standard genome sequencing and annotation.</title>
        <authorList>
            <consortium name="The Broad Institute Genomics Platform"/>
            <consortium name="The Broad Institute Genome Sequencing Center for Infectious Disease"/>
            <person name="Wu L."/>
            <person name="Ma J."/>
        </authorList>
    </citation>
    <scope>NUCLEOTIDE SEQUENCE [LARGE SCALE GENOMIC DNA]</scope>
    <source>
        <strain evidence="2">CGMCC 1.15474</strain>
    </source>
</reference>
<protein>
    <recommendedName>
        <fullName evidence="3">Phosphoadenosine phosphosulphate reductase domain-containing protein</fullName>
    </recommendedName>
</protein>
<proteinExistence type="predicted"/>
<accession>A0ABW5C2W1</accession>
<gene>
    <name evidence="1" type="ORF">ACFSKK_22710</name>
</gene>
<comment type="caution">
    <text evidence="1">The sequence shown here is derived from an EMBL/GenBank/DDBJ whole genome shotgun (WGS) entry which is preliminary data.</text>
</comment>
<dbReference type="RefSeq" id="WP_379053342.1">
    <property type="nucleotide sequence ID" value="NZ_JBHUIK010000007.1"/>
</dbReference>
<evidence type="ECO:0008006" key="3">
    <source>
        <dbReference type="Google" id="ProtNLM"/>
    </source>
</evidence>
<keyword evidence="2" id="KW-1185">Reference proteome</keyword>